<proteinExistence type="predicted"/>
<accession>A0ABC9VS03</accession>
<sequence length="130" mass="14376">MVLGLEHLPYEKRLRELGLFSLEKAQGDLINVYKYLVEQSKEDGVKLFSVVPTDRTRGVGSINDGQSLLVEMIHITESGFNQASLAGPKEHVDKFTNEEFSDTEGHLGKIVMAVCFVLIKDAPGSQLESP</sequence>
<gene>
    <name evidence="1" type="ORF">GRJ2_000088300</name>
</gene>
<dbReference type="EMBL" id="BAAFJT010000001">
    <property type="protein sequence ID" value="GAB0176231.1"/>
    <property type="molecule type" value="Genomic_DNA"/>
</dbReference>
<comment type="caution">
    <text evidence="1">The sequence shown here is derived from an EMBL/GenBank/DDBJ whole genome shotgun (WGS) entry which is preliminary data.</text>
</comment>
<reference evidence="1 2" key="1">
    <citation type="submission" date="2024-06" db="EMBL/GenBank/DDBJ databases">
        <title>The draft genome of Grus japonensis, version 3.</title>
        <authorList>
            <person name="Nabeshima K."/>
            <person name="Suzuki S."/>
            <person name="Onuma M."/>
        </authorList>
    </citation>
    <scope>NUCLEOTIDE SEQUENCE [LARGE SCALE GENOMIC DNA]</scope>
    <source>
        <strain evidence="1 2">451A</strain>
    </source>
</reference>
<organism evidence="1 2">
    <name type="scientific">Grus japonensis</name>
    <name type="common">Japanese crane</name>
    <name type="synonym">Red-crowned crane</name>
    <dbReference type="NCBI Taxonomy" id="30415"/>
    <lineage>
        <taxon>Eukaryota</taxon>
        <taxon>Metazoa</taxon>
        <taxon>Chordata</taxon>
        <taxon>Craniata</taxon>
        <taxon>Vertebrata</taxon>
        <taxon>Euteleostomi</taxon>
        <taxon>Archelosauria</taxon>
        <taxon>Archosauria</taxon>
        <taxon>Dinosauria</taxon>
        <taxon>Saurischia</taxon>
        <taxon>Theropoda</taxon>
        <taxon>Coelurosauria</taxon>
        <taxon>Aves</taxon>
        <taxon>Neognathae</taxon>
        <taxon>Neoaves</taxon>
        <taxon>Gruiformes</taxon>
        <taxon>Gruidae</taxon>
        <taxon>Grus</taxon>
    </lineage>
</organism>
<evidence type="ECO:0000313" key="1">
    <source>
        <dbReference type="EMBL" id="GAB0176231.1"/>
    </source>
</evidence>
<protein>
    <submittedName>
        <fullName evidence="1">Uncharacterized protein</fullName>
    </submittedName>
</protein>
<keyword evidence="2" id="KW-1185">Reference proteome</keyword>
<dbReference type="Proteomes" id="UP001623348">
    <property type="component" value="Unassembled WGS sequence"/>
</dbReference>
<name>A0ABC9VS03_GRUJA</name>
<dbReference type="AlphaFoldDB" id="A0ABC9VS03"/>
<evidence type="ECO:0000313" key="2">
    <source>
        <dbReference type="Proteomes" id="UP001623348"/>
    </source>
</evidence>